<name>A0A0F8XVT4_9ZZZZ</name>
<comment type="caution">
    <text evidence="1">The sequence shown here is derived from an EMBL/GenBank/DDBJ whole genome shotgun (WGS) entry which is preliminary data.</text>
</comment>
<reference evidence="1" key="1">
    <citation type="journal article" date="2015" name="Nature">
        <title>Complex archaea that bridge the gap between prokaryotes and eukaryotes.</title>
        <authorList>
            <person name="Spang A."/>
            <person name="Saw J.H."/>
            <person name="Jorgensen S.L."/>
            <person name="Zaremba-Niedzwiedzka K."/>
            <person name="Martijn J."/>
            <person name="Lind A.E."/>
            <person name="van Eijk R."/>
            <person name="Schleper C."/>
            <person name="Guy L."/>
            <person name="Ettema T.J."/>
        </authorList>
    </citation>
    <scope>NUCLEOTIDE SEQUENCE</scope>
</reference>
<sequence length="89" mass="10504">MPRKYPIPQYINVIEDDPIVDIEWIENRCLESFPCQHDIRYITKSGTSHVGRMNGVEIYNLFQKLGKSCPVHFMEYAPINPEAEKYWIS</sequence>
<gene>
    <name evidence="1" type="ORF">LCGC14_2896000</name>
</gene>
<accession>A0A0F8XVT4</accession>
<dbReference type="AlphaFoldDB" id="A0A0F8XVT4"/>
<organism evidence="1">
    <name type="scientific">marine sediment metagenome</name>
    <dbReference type="NCBI Taxonomy" id="412755"/>
    <lineage>
        <taxon>unclassified sequences</taxon>
        <taxon>metagenomes</taxon>
        <taxon>ecological metagenomes</taxon>
    </lineage>
</organism>
<protein>
    <submittedName>
        <fullName evidence="1">Uncharacterized protein</fullName>
    </submittedName>
</protein>
<dbReference type="EMBL" id="LAZR01056883">
    <property type="protein sequence ID" value="KKK73222.1"/>
    <property type="molecule type" value="Genomic_DNA"/>
</dbReference>
<proteinExistence type="predicted"/>
<evidence type="ECO:0000313" key="1">
    <source>
        <dbReference type="EMBL" id="KKK73222.1"/>
    </source>
</evidence>